<evidence type="ECO:0000313" key="2">
    <source>
        <dbReference type="Proteomes" id="UP000285757"/>
    </source>
</evidence>
<protein>
    <submittedName>
        <fullName evidence="1">Uncharacterized protein</fullName>
    </submittedName>
</protein>
<organism evidence="1 2">
    <name type="scientific">Pseudomonas fluorescens</name>
    <dbReference type="NCBI Taxonomy" id="294"/>
    <lineage>
        <taxon>Bacteria</taxon>
        <taxon>Pseudomonadati</taxon>
        <taxon>Pseudomonadota</taxon>
        <taxon>Gammaproteobacteria</taxon>
        <taxon>Pseudomonadales</taxon>
        <taxon>Pseudomonadaceae</taxon>
        <taxon>Pseudomonas</taxon>
    </lineage>
</organism>
<sequence length="156" mass="17763">MNNNINLAKFGLDEKRQLLRTPDEKNTQESYFKAVFTPSPPPFDKYDATRFKYESFTVDTVTFYAFDVSEHEIMGISFNMPRYLTSGTYAIKKDDTSVGVMLDAGGLWQRGHEGSITFTRDAQKGSIEGTFHFKVIYKGSEYEVAGEFYLVKTGDL</sequence>
<gene>
    <name evidence="1" type="ORF">BK671_16650</name>
</gene>
<comment type="caution">
    <text evidence="1">The sequence shown here is derived from an EMBL/GenBank/DDBJ whole genome shotgun (WGS) entry which is preliminary data.</text>
</comment>
<dbReference type="Proteomes" id="UP000285757">
    <property type="component" value="Unassembled WGS sequence"/>
</dbReference>
<reference evidence="1 2" key="1">
    <citation type="submission" date="2016-10" db="EMBL/GenBank/DDBJ databases">
        <title>Comparative genome analysis of multiple Pseudomonas spp. focuses on biocontrol and plant growth promoting traits.</title>
        <authorList>
            <person name="Tao X.-Y."/>
            <person name="Taylor C.G."/>
        </authorList>
    </citation>
    <scope>NUCLEOTIDE SEQUENCE [LARGE SCALE GENOMIC DNA]</scope>
    <source>
        <strain evidence="1 2">24D3</strain>
    </source>
</reference>
<dbReference type="RefSeq" id="WP_123533475.1">
    <property type="nucleotide sequence ID" value="NZ_MOBU01000013.1"/>
</dbReference>
<dbReference type="AlphaFoldDB" id="A0A423LCV8"/>
<evidence type="ECO:0000313" key="1">
    <source>
        <dbReference type="EMBL" id="RON66138.1"/>
    </source>
</evidence>
<dbReference type="EMBL" id="MOBU01000013">
    <property type="protein sequence ID" value="RON66138.1"/>
    <property type="molecule type" value="Genomic_DNA"/>
</dbReference>
<proteinExistence type="predicted"/>
<accession>A0A423LCV8</accession>
<name>A0A423LCV8_PSEFL</name>